<dbReference type="InterPro" id="IPR009343">
    <property type="entry name" value="DUF1002"/>
</dbReference>
<dbReference type="Proteomes" id="UP000062260">
    <property type="component" value="Chromosome"/>
</dbReference>
<dbReference type="RefSeq" id="WP_067979294.1">
    <property type="nucleotide sequence ID" value="NZ_CP014163.1"/>
</dbReference>
<protein>
    <submittedName>
        <fullName evidence="1">Uncharacterized protein</fullName>
    </submittedName>
</protein>
<dbReference type="AlphaFoldDB" id="A0A0X8FLF1"/>
<dbReference type="OrthoDB" id="9810153at2"/>
<dbReference type="Pfam" id="PF06207">
    <property type="entry name" value="DUF1002"/>
    <property type="match status" value="1"/>
</dbReference>
<dbReference type="EMBL" id="CP014163">
    <property type="protein sequence ID" value="AMB99478.1"/>
    <property type="molecule type" value="Genomic_DNA"/>
</dbReference>
<dbReference type="KEGG" id="auh:AWM75_05475"/>
<reference evidence="1 2" key="1">
    <citation type="journal article" date="2016" name="Genome Announc.">
        <title>Complete Genome Sequences of Aerococcus christensenii CCUG 28831T, Aerococcus sanguinicola CCUG 43001T, Aerococcus urinae CCUG 36881T, Aerococcus urinaeequi CCUG 28094T, Aerococcus urinaehominis CCUG 42038 BT, and Aerococcus viridans CCUG 4311T.</title>
        <authorList>
            <person name="Carkaci D."/>
            <person name="Dargis R."/>
            <person name="Nielsen X.C."/>
            <person name="Skovgaard O."/>
            <person name="Fuursted K."/>
            <person name="Christensen J.J."/>
        </authorList>
    </citation>
    <scope>NUCLEOTIDE SEQUENCE [LARGE SCALE GENOMIC DNA]</scope>
    <source>
        <strain evidence="1 2">CCUG42038B</strain>
    </source>
</reference>
<evidence type="ECO:0000313" key="2">
    <source>
        <dbReference type="Proteomes" id="UP000062260"/>
    </source>
</evidence>
<reference evidence="2" key="2">
    <citation type="submission" date="2016-01" db="EMBL/GenBank/DDBJ databases">
        <title>Six Aerococcus type strain genome sequencing and assembly using PacBio and Illumina Hiseq.</title>
        <authorList>
            <person name="Carkaci D."/>
            <person name="Dargis R."/>
            <person name="Nielsen X.C."/>
            <person name="Skovgaard O."/>
            <person name="Fuursted K."/>
            <person name="Christensen J.J."/>
        </authorList>
    </citation>
    <scope>NUCLEOTIDE SEQUENCE [LARGE SCALE GENOMIC DNA]</scope>
    <source>
        <strain evidence="2">CCUG42038B</strain>
    </source>
</reference>
<gene>
    <name evidence="1" type="ORF">AWM75_05475</name>
</gene>
<sequence length="422" mass="46917">MKIKIFLVLLTASLLAACGDSGQGTGLTDQEGNTIQVGDSFLALAEDLNVQQADQMAAELAVNDIPDHHRYVVTRQKMADLLVDIDTSIPVYSSASLTIEEVGQELNVEVVNPENFTMVDETTFESAVLNTGIDNMTVRVAAPSPVTGEGGLAGFYVILENLGLGNPEAYQMTNDQLLLSSRLGESTSYALIDLNRFFAQLRLAINQALAQNPDFNDNDLQRILSDWSTDYGFRFKADDRTAILSYLRKYVDLSPELEVSDEQLENFINDHPASHSDDDQGRDTGTAASQHFVYQLRDDELAVMGYMMRLLADDPEARFKLSKMINDGVVGFSYWEEKAYYEIGNLNVYNTFPIKVTGDQVITDRFTDPGKQHLSTAEAIQEPFENPESMKIYSYADLVAFADRTGLTREDIQIFINNSQGN</sequence>
<name>A0A0X8FLF1_9LACT</name>
<dbReference type="PROSITE" id="PS51257">
    <property type="entry name" value="PROKAR_LIPOPROTEIN"/>
    <property type="match status" value="1"/>
</dbReference>
<proteinExistence type="predicted"/>
<keyword evidence="2" id="KW-1185">Reference proteome</keyword>
<organism evidence="1 2">
    <name type="scientific">Aerococcus urinaehominis</name>
    <dbReference type="NCBI Taxonomy" id="128944"/>
    <lineage>
        <taxon>Bacteria</taxon>
        <taxon>Bacillati</taxon>
        <taxon>Bacillota</taxon>
        <taxon>Bacilli</taxon>
        <taxon>Lactobacillales</taxon>
        <taxon>Aerococcaceae</taxon>
        <taxon>Aerococcus</taxon>
    </lineage>
</organism>
<accession>A0A0X8FLF1</accession>
<evidence type="ECO:0000313" key="1">
    <source>
        <dbReference type="EMBL" id="AMB99478.1"/>
    </source>
</evidence>
<dbReference type="STRING" id="128944.AWM75_05475"/>